<feature type="binding site" evidence="14">
    <location>
        <begin position="135"/>
        <end position="138"/>
    </location>
    <ligand>
        <name>GTP</name>
        <dbReference type="ChEBI" id="CHEBI:37565"/>
        <label>1</label>
    </ligand>
</feature>
<keyword evidence="9" id="KW-0406">Ion transport</keyword>
<evidence type="ECO:0000256" key="14">
    <source>
        <dbReference type="PIRSR" id="PIRSR603373-1"/>
    </source>
</evidence>
<keyword evidence="6 14" id="KW-0547">Nucleotide-binding</keyword>
<feature type="transmembrane region" description="Helical" evidence="16">
    <location>
        <begin position="526"/>
        <end position="550"/>
    </location>
</feature>
<keyword evidence="15" id="KW-0479">Metal-binding</keyword>
<feature type="binding site" evidence="15">
    <location>
        <position position="40"/>
    </location>
    <ligand>
        <name>Mg(2+)</name>
        <dbReference type="ChEBI" id="CHEBI:18420"/>
        <label>2</label>
    </ligand>
</feature>
<evidence type="ECO:0000256" key="5">
    <source>
        <dbReference type="ARBA" id="ARBA00022692"/>
    </source>
</evidence>
<dbReference type="InterPro" id="IPR027417">
    <property type="entry name" value="P-loop_NTPase"/>
</dbReference>
<comment type="subcellular location">
    <subcellularLocation>
        <location evidence="1">Cell membrane</location>
        <topology evidence="1">Multi-pass membrane protein</topology>
    </subcellularLocation>
</comment>
<dbReference type="OrthoDB" id="85305at2157"/>
<dbReference type="InterPro" id="IPR011640">
    <property type="entry name" value="Fe2_transport_prot_B_C"/>
</dbReference>
<dbReference type="KEGG" id="mpl:Mpal_1668"/>
<feature type="binding site" evidence="14">
    <location>
        <begin position="54"/>
        <end position="58"/>
    </location>
    <ligand>
        <name>GTP</name>
        <dbReference type="ChEBI" id="CHEBI:37565"/>
        <label>1</label>
    </ligand>
</feature>
<evidence type="ECO:0000256" key="8">
    <source>
        <dbReference type="ARBA" id="ARBA00023004"/>
    </source>
</evidence>
<keyword evidence="11 16" id="KW-0472">Membrane</keyword>
<dbReference type="CDD" id="cd01879">
    <property type="entry name" value="FeoB"/>
    <property type="match status" value="1"/>
</dbReference>
<evidence type="ECO:0000256" key="16">
    <source>
        <dbReference type="SAM" id="Phobius"/>
    </source>
</evidence>
<evidence type="ECO:0000259" key="17">
    <source>
        <dbReference type="PROSITE" id="PS51711"/>
    </source>
</evidence>
<keyword evidence="15" id="KW-0460">Magnesium</keyword>
<keyword evidence="2" id="KW-0813">Transport</keyword>
<dbReference type="SUPFAM" id="SSF52540">
    <property type="entry name" value="P-loop containing nucleoside triphosphate hydrolases"/>
    <property type="match status" value="1"/>
</dbReference>
<feature type="transmembrane region" description="Helical" evidence="16">
    <location>
        <begin position="307"/>
        <end position="335"/>
    </location>
</feature>
<evidence type="ECO:0000256" key="11">
    <source>
        <dbReference type="ARBA" id="ARBA00023136"/>
    </source>
</evidence>
<keyword evidence="3" id="KW-1003">Cell membrane</keyword>
<dbReference type="PANTHER" id="PTHR43185:SF1">
    <property type="entry name" value="FE(2+) TRANSPORTER FEOB"/>
    <property type="match status" value="1"/>
</dbReference>
<dbReference type="GO" id="GO:0046872">
    <property type="term" value="F:metal ion binding"/>
    <property type="evidence" value="ECO:0007669"/>
    <property type="project" value="UniProtKB-KW"/>
</dbReference>
<gene>
    <name evidence="18" type="ordered locus">Mpal_1668</name>
</gene>
<evidence type="ECO:0000313" key="18">
    <source>
        <dbReference type="EMBL" id="ACL16980.1"/>
    </source>
</evidence>
<evidence type="ECO:0000313" key="19">
    <source>
        <dbReference type="Proteomes" id="UP000002457"/>
    </source>
</evidence>
<feature type="transmembrane region" description="Helical" evidence="16">
    <location>
        <begin position="406"/>
        <end position="428"/>
    </location>
</feature>
<feature type="transmembrane region" description="Helical" evidence="16">
    <location>
        <begin position="608"/>
        <end position="629"/>
    </location>
</feature>
<dbReference type="Pfam" id="PF07664">
    <property type="entry name" value="FeoB_C"/>
    <property type="match status" value="1"/>
</dbReference>
<dbReference type="InterPro" id="IPR003373">
    <property type="entry name" value="Fe2_transport_prot-B"/>
</dbReference>
<dbReference type="PROSITE" id="PS51711">
    <property type="entry name" value="G_FEOB"/>
    <property type="match status" value="1"/>
</dbReference>
<feature type="transmembrane region" description="Helical" evidence="16">
    <location>
        <begin position="584"/>
        <end position="602"/>
    </location>
</feature>
<dbReference type="InterPro" id="IPR050860">
    <property type="entry name" value="FeoB_GTPase"/>
</dbReference>
<dbReference type="GO" id="GO:0005525">
    <property type="term" value="F:GTP binding"/>
    <property type="evidence" value="ECO:0007669"/>
    <property type="project" value="UniProtKB-KW"/>
</dbReference>
<feature type="domain" description="FeoB-type G" evidence="17">
    <location>
        <begin position="22"/>
        <end position="184"/>
    </location>
</feature>
<dbReference type="Gene3D" id="3.40.50.300">
    <property type="entry name" value="P-loop containing nucleotide triphosphate hydrolases"/>
    <property type="match status" value="1"/>
</dbReference>
<feature type="binding site" evidence="15">
    <location>
        <position position="43"/>
    </location>
    <ligand>
        <name>Mg(2+)</name>
        <dbReference type="ChEBI" id="CHEBI:18420"/>
        <label>2</label>
    </ligand>
</feature>
<keyword evidence="5 16" id="KW-0812">Transmembrane</keyword>
<proteinExistence type="predicted"/>
<feature type="transmembrane region" description="Helical" evidence="16">
    <location>
        <begin position="440"/>
        <end position="462"/>
    </location>
</feature>
<dbReference type="Proteomes" id="UP000002457">
    <property type="component" value="Chromosome"/>
</dbReference>
<feature type="binding site" evidence="14">
    <location>
        <begin position="29"/>
        <end position="36"/>
    </location>
    <ligand>
        <name>GTP</name>
        <dbReference type="ChEBI" id="CHEBI:37565"/>
        <label>1</label>
    </ligand>
</feature>
<keyword evidence="19" id="KW-1185">Reference proteome</keyword>
<accession>B8GJD9</accession>
<dbReference type="GeneID" id="7271225"/>
<dbReference type="eggNOG" id="arCOG00359">
    <property type="taxonomic scope" value="Archaea"/>
</dbReference>
<dbReference type="EMBL" id="CP001338">
    <property type="protein sequence ID" value="ACL16980.1"/>
    <property type="molecule type" value="Genomic_DNA"/>
</dbReference>
<evidence type="ECO:0000256" key="6">
    <source>
        <dbReference type="ARBA" id="ARBA00022741"/>
    </source>
</evidence>
<dbReference type="GO" id="GO:0005886">
    <property type="term" value="C:plasma membrane"/>
    <property type="evidence" value="ECO:0007669"/>
    <property type="project" value="UniProtKB-SubCell"/>
</dbReference>
<evidence type="ECO:0000256" key="13">
    <source>
        <dbReference type="NCBIfam" id="TIGR00437"/>
    </source>
</evidence>
<evidence type="ECO:0000256" key="12">
    <source>
        <dbReference type="ARBA" id="ARBA00031200"/>
    </source>
</evidence>
<dbReference type="STRING" id="521011.Mpal_1668"/>
<evidence type="ECO:0000256" key="2">
    <source>
        <dbReference type="ARBA" id="ARBA00022448"/>
    </source>
</evidence>
<sequence length="662" mass="71765">MSGCGGCKGCSPKGITSVKDAAYTVALAGNANVGKSATFNQLTGVDQIIGNWPGKTVERAEGLLVHKGHRIRVIDLPGIYSFSTYSMEELVSREFIALEHPDAVVNVIDASALERNLFFTIQLMELAPPLMIAVNQIDLAEKKGLTIDVEKLSSILGVPVVPTVAIRGKGISPLTDAILDLVHDRPVPPVLFYGREIEERIARIVSLLHPVSTPYPTRWTAIKLLERDPDMVRIVSVQDPSIVQEADRLAGEIEAIHGEPVSVVITAERYQIADRIAAEVITVQMPQDGPQKKSLTDKIDQIALHPILGYFGVVGVIGGLLVWTFLIGAPVSAFITSFLTQFEQYEPVITGPFTDILWNGVFTGFLAGVTLIIPYVLPFYLILAVIEDSGYLTRISVMLDRGMHKIGLHGKAIIPLILGYGCNVPAIYSCRIMESPKQKLLAAFLVTLVPCTARTVVILGLVAAFVNIWWALALYAFDILLILVVGRVAFKAVPGESVGLIMEMPDYHVPSLRVVLKQTWARTKSLIWVVFPAYIIGSAVLQGFYAAGLLDPVNALLAPITTLWLGLPAVVGITLIFGIVRKELTILTLAVIFGTTNFATIMSPVQLIVLALVSMLYIPCISAIFALASEFGWRRALAITGTEIVLAIVLGGLAYRALGLFM</sequence>
<dbReference type="PANTHER" id="PTHR43185">
    <property type="entry name" value="FERROUS IRON TRANSPORT PROTEIN B"/>
    <property type="match status" value="1"/>
</dbReference>
<dbReference type="AlphaFoldDB" id="B8GJD9"/>
<name>B8GJD9_METPE</name>
<organism evidence="18 19">
    <name type="scientific">Methanosphaerula palustris (strain ATCC BAA-1556 / DSM 19958 / E1-9c)</name>
    <dbReference type="NCBI Taxonomy" id="521011"/>
    <lineage>
        <taxon>Archaea</taxon>
        <taxon>Methanobacteriati</taxon>
        <taxon>Methanobacteriota</taxon>
        <taxon>Stenosarchaea group</taxon>
        <taxon>Methanomicrobia</taxon>
        <taxon>Methanomicrobiales</taxon>
        <taxon>Methanoregulaceae</taxon>
        <taxon>Methanosphaerula</taxon>
    </lineage>
</organism>
<keyword evidence="10 14" id="KW-0342">GTP-binding</keyword>
<evidence type="ECO:0000256" key="7">
    <source>
        <dbReference type="ARBA" id="ARBA00022989"/>
    </source>
</evidence>
<dbReference type="Pfam" id="PF17910">
    <property type="entry name" value="FeoB_Cyto"/>
    <property type="match status" value="1"/>
</dbReference>
<dbReference type="Pfam" id="PF07670">
    <property type="entry name" value="Gate"/>
    <property type="match status" value="2"/>
</dbReference>
<keyword evidence="8" id="KW-0408">Iron</keyword>
<dbReference type="InterPro" id="IPR030389">
    <property type="entry name" value="G_FEOB_dom"/>
</dbReference>
<evidence type="ECO:0000256" key="15">
    <source>
        <dbReference type="PIRSR" id="PIRSR603373-2"/>
    </source>
</evidence>
<dbReference type="InterPro" id="IPR011642">
    <property type="entry name" value="Gate_dom"/>
</dbReference>
<feature type="transmembrane region" description="Helical" evidence="16">
    <location>
        <begin position="556"/>
        <end position="577"/>
    </location>
</feature>
<feature type="binding site" evidence="15">
    <location>
        <position position="44"/>
    </location>
    <ligand>
        <name>Mg(2+)</name>
        <dbReference type="ChEBI" id="CHEBI:18420"/>
        <label>2</label>
    </ligand>
</feature>
<evidence type="ECO:0000256" key="9">
    <source>
        <dbReference type="ARBA" id="ARBA00023065"/>
    </source>
</evidence>
<dbReference type="Pfam" id="PF02421">
    <property type="entry name" value="FeoB_N"/>
    <property type="match status" value="1"/>
</dbReference>
<feature type="transmembrane region" description="Helical" evidence="16">
    <location>
        <begin position="356"/>
        <end position="386"/>
    </location>
</feature>
<evidence type="ECO:0000256" key="3">
    <source>
        <dbReference type="ARBA" id="ARBA00022475"/>
    </source>
</evidence>
<evidence type="ECO:0000256" key="1">
    <source>
        <dbReference type="ARBA" id="ARBA00004651"/>
    </source>
</evidence>
<protein>
    <recommendedName>
        <fullName evidence="12 13">Ferrous iron transport protein B</fullName>
    </recommendedName>
</protein>
<keyword evidence="4" id="KW-0410">Iron transport</keyword>
<dbReference type="RefSeq" id="WP_012618299.1">
    <property type="nucleotide sequence ID" value="NC_011832.1"/>
</dbReference>
<feature type="binding site" evidence="14">
    <location>
        <begin position="75"/>
        <end position="78"/>
    </location>
    <ligand>
        <name>GTP</name>
        <dbReference type="ChEBI" id="CHEBI:37565"/>
        <label>1</label>
    </ligand>
</feature>
<evidence type="ECO:0000256" key="4">
    <source>
        <dbReference type="ARBA" id="ARBA00022496"/>
    </source>
</evidence>
<evidence type="ECO:0000256" key="10">
    <source>
        <dbReference type="ARBA" id="ARBA00023134"/>
    </source>
</evidence>
<dbReference type="Gene3D" id="1.10.287.1770">
    <property type="match status" value="1"/>
</dbReference>
<feature type="transmembrane region" description="Helical" evidence="16">
    <location>
        <begin position="468"/>
        <end position="490"/>
    </location>
</feature>
<dbReference type="NCBIfam" id="TIGR00437">
    <property type="entry name" value="feoB"/>
    <property type="match status" value="1"/>
</dbReference>
<feature type="transmembrane region" description="Helical" evidence="16">
    <location>
        <begin position="636"/>
        <end position="658"/>
    </location>
</feature>
<dbReference type="GO" id="GO:0015093">
    <property type="term" value="F:ferrous iron transmembrane transporter activity"/>
    <property type="evidence" value="ECO:0007669"/>
    <property type="project" value="UniProtKB-UniRule"/>
</dbReference>
<dbReference type="InterPro" id="IPR041069">
    <property type="entry name" value="FeoB_Cyto"/>
</dbReference>
<reference evidence="18 19" key="1">
    <citation type="journal article" date="2015" name="Genome Announc.">
        <title>Complete Genome Sequence of Methanosphaerula palustris E1-9CT, a Hydrogenotrophic Methanogen Isolated from a Minerotrophic Fen Peatland.</title>
        <authorList>
            <person name="Cadillo-Quiroz H."/>
            <person name="Browne P."/>
            <person name="Kyrpides N."/>
            <person name="Woyke T."/>
            <person name="Goodwin L."/>
            <person name="Detter C."/>
            <person name="Yavitt J.B."/>
            <person name="Zinder S.H."/>
        </authorList>
    </citation>
    <scope>NUCLEOTIDE SEQUENCE [LARGE SCALE GENOMIC DNA]</scope>
    <source>
        <strain evidence="19">ATCC BAA-1556 / DSM 19958 / E1-9c</strain>
    </source>
</reference>
<dbReference type="HOGENOM" id="CLU_013350_3_0_2"/>
<keyword evidence="7 16" id="KW-1133">Transmembrane helix</keyword>